<keyword evidence="1" id="KW-0812">Transmembrane</keyword>
<name>A0A1V6N407_METAZ</name>
<dbReference type="AlphaFoldDB" id="A0A1V6N407"/>
<reference evidence="2 3" key="1">
    <citation type="submission" date="2014-12" db="EMBL/GenBank/DDBJ databases">
        <title>Genome sequence of Methanobrevibacter arboriphilicus DH1, DSM1125.</title>
        <authorList>
            <person name="Poehlein A."/>
            <person name="Thauer R.K."/>
            <person name="Seedorf H."/>
            <person name="Daniel R."/>
        </authorList>
    </citation>
    <scope>NUCLEOTIDE SEQUENCE [LARGE SCALE GENOMIC DNA]</scope>
    <source>
        <strain evidence="2 3">DH1</strain>
    </source>
</reference>
<evidence type="ECO:0000313" key="2">
    <source>
        <dbReference type="EMBL" id="OQD59430.1"/>
    </source>
</evidence>
<feature type="transmembrane region" description="Helical" evidence="1">
    <location>
        <begin position="21"/>
        <end position="42"/>
    </location>
</feature>
<proteinExistence type="predicted"/>
<dbReference type="RefSeq" id="WP_143746101.1">
    <property type="nucleotide sequence ID" value="NZ_BBET01000001.1"/>
</dbReference>
<organism evidence="2 3">
    <name type="scientific">Methanobrevibacter arboriphilus JCM 13429 = DSM 1125</name>
    <dbReference type="NCBI Taxonomy" id="1300164"/>
    <lineage>
        <taxon>Archaea</taxon>
        <taxon>Methanobacteriati</taxon>
        <taxon>Methanobacteriota</taxon>
        <taxon>Methanomada group</taxon>
        <taxon>Methanobacteria</taxon>
        <taxon>Methanobacteriales</taxon>
        <taxon>Methanobacteriaceae</taxon>
        <taxon>Methanobrevibacter</taxon>
    </lineage>
</organism>
<evidence type="ECO:0000256" key="1">
    <source>
        <dbReference type="SAM" id="Phobius"/>
    </source>
</evidence>
<keyword evidence="3" id="KW-1185">Reference proteome</keyword>
<accession>A0A1V6N407</accession>
<keyword evidence="1" id="KW-1133">Transmembrane helix</keyword>
<comment type="caution">
    <text evidence="2">The sequence shown here is derived from an EMBL/GenBank/DDBJ whole genome shotgun (WGS) entry which is preliminary data.</text>
</comment>
<keyword evidence="1" id="KW-0472">Membrane</keyword>
<dbReference type="EMBL" id="JXMW01000003">
    <property type="protein sequence ID" value="OQD59430.1"/>
    <property type="molecule type" value="Genomic_DNA"/>
</dbReference>
<gene>
    <name evidence="2" type="ORF">MBBAR_3c00860</name>
</gene>
<dbReference type="Proteomes" id="UP000191661">
    <property type="component" value="Unassembled WGS sequence"/>
</dbReference>
<protein>
    <submittedName>
        <fullName evidence="2">Uncharacterized protein</fullName>
    </submittedName>
</protein>
<sequence>MKQEKCFCNKWGYGFMNRESLKIFVVMVVVLVIVLIVKSMFFPKGVVSGDLSIGTALIPGVGLGGKIAGKLGWNCLSNLAAKGAKYTTAEVIVGTVIGAGKRPSISGKLAQNTFESVVSDFGVEMSFNIMGQSINNGINRITSGKI</sequence>
<evidence type="ECO:0000313" key="3">
    <source>
        <dbReference type="Proteomes" id="UP000191661"/>
    </source>
</evidence>